<feature type="compositionally biased region" description="Polar residues" evidence="6">
    <location>
        <begin position="98"/>
        <end position="115"/>
    </location>
</feature>
<name>A0A0C3QS52_9AGAM</name>
<dbReference type="GO" id="GO:0005829">
    <property type="term" value="C:cytosol"/>
    <property type="evidence" value="ECO:0007669"/>
    <property type="project" value="TreeGrafter"/>
</dbReference>
<accession>A0A0C3QS52</accession>
<feature type="compositionally biased region" description="Low complexity" evidence="6">
    <location>
        <begin position="524"/>
        <end position="553"/>
    </location>
</feature>
<dbReference type="GO" id="GO:0005634">
    <property type="term" value="C:nucleus"/>
    <property type="evidence" value="ECO:0007669"/>
    <property type="project" value="TreeGrafter"/>
</dbReference>
<dbReference type="EC" id="3.4.19.12" evidence="3"/>
<feature type="compositionally biased region" description="Polar residues" evidence="6">
    <location>
        <begin position="577"/>
        <end position="586"/>
    </location>
</feature>
<dbReference type="OrthoDB" id="27652at2759"/>
<evidence type="ECO:0000256" key="5">
    <source>
        <dbReference type="ARBA" id="ARBA00022801"/>
    </source>
</evidence>
<comment type="similarity">
    <text evidence="2">Belongs to the peptidase C19 family.</text>
</comment>
<dbReference type="GO" id="GO:0016579">
    <property type="term" value="P:protein deubiquitination"/>
    <property type="evidence" value="ECO:0007669"/>
    <property type="project" value="InterPro"/>
</dbReference>
<dbReference type="InterPro" id="IPR001394">
    <property type="entry name" value="Peptidase_C19_UCH"/>
</dbReference>
<dbReference type="PROSITE" id="PS50235">
    <property type="entry name" value="USP_3"/>
    <property type="match status" value="1"/>
</dbReference>
<evidence type="ECO:0000313" key="8">
    <source>
        <dbReference type="EMBL" id="KIO31711.1"/>
    </source>
</evidence>
<evidence type="ECO:0000256" key="1">
    <source>
        <dbReference type="ARBA" id="ARBA00000707"/>
    </source>
</evidence>
<evidence type="ECO:0000259" key="7">
    <source>
        <dbReference type="PROSITE" id="PS50235"/>
    </source>
</evidence>
<dbReference type="AlphaFoldDB" id="A0A0C3QS52"/>
<feature type="region of interest" description="Disordered" evidence="6">
    <location>
        <begin position="477"/>
        <end position="497"/>
    </location>
</feature>
<dbReference type="Proteomes" id="UP000054248">
    <property type="component" value="Unassembled WGS sequence"/>
</dbReference>
<dbReference type="InterPro" id="IPR028889">
    <property type="entry name" value="USP"/>
</dbReference>
<dbReference type="InterPro" id="IPR038765">
    <property type="entry name" value="Papain-like_cys_pep_sf"/>
</dbReference>
<keyword evidence="9" id="KW-1185">Reference proteome</keyword>
<reference evidence="8 9" key="1">
    <citation type="submission" date="2014-04" db="EMBL/GenBank/DDBJ databases">
        <authorList>
            <consortium name="DOE Joint Genome Institute"/>
            <person name="Kuo A."/>
            <person name="Girlanda M."/>
            <person name="Perotto S."/>
            <person name="Kohler A."/>
            <person name="Nagy L.G."/>
            <person name="Floudas D."/>
            <person name="Copeland A."/>
            <person name="Barry K.W."/>
            <person name="Cichocki N."/>
            <person name="Veneault-Fourrey C."/>
            <person name="LaButti K."/>
            <person name="Lindquist E.A."/>
            <person name="Lipzen A."/>
            <person name="Lundell T."/>
            <person name="Morin E."/>
            <person name="Murat C."/>
            <person name="Sun H."/>
            <person name="Tunlid A."/>
            <person name="Henrissat B."/>
            <person name="Grigoriev I.V."/>
            <person name="Hibbett D.S."/>
            <person name="Martin F."/>
            <person name="Nordberg H.P."/>
            <person name="Cantor M.N."/>
            <person name="Hua S.X."/>
        </authorList>
    </citation>
    <scope>NUCLEOTIDE SEQUENCE [LARGE SCALE GENOMIC DNA]</scope>
    <source>
        <strain evidence="8 9">MUT 4182</strain>
    </source>
</reference>
<feature type="region of interest" description="Disordered" evidence="6">
    <location>
        <begin position="95"/>
        <end position="117"/>
    </location>
</feature>
<feature type="region of interest" description="Disordered" evidence="6">
    <location>
        <begin position="245"/>
        <end position="277"/>
    </location>
</feature>
<dbReference type="EMBL" id="KN822960">
    <property type="protein sequence ID" value="KIO31711.1"/>
    <property type="molecule type" value="Genomic_DNA"/>
</dbReference>
<protein>
    <recommendedName>
        <fullName evidence="3">ubiquitinyl hydrolase 1</fullName>
        <ecNumber evidence="3">3.4.19.12</ecNumber>
    </recommendedName>
</protein>
<feature type="compositionally biased region" description="Pro residues" evidence="6">
    <location>
        <begin position="483"/>
        <end position="497"/>
    </location>
</feature>
<evidence type="ECO:0000313" key="9">
    <source>
        <dbReference type="Proteomes" id="UP000054248"/>
    </source>
</evidence>
<proteinExistence type="inferred from homology"/>
<dbReference type="InterPro" id="IPR050164">
    <property type="entry name" value="Peptidase_C19"/>
</dbReference>
<dbReference type="PANTHER" id="PTHR24006:SF733">
    <property type="entry name" value="RE52890P"/>
    <property type="match status" value="1"/>
</dbReference>
<dbReference type="PROSITE" id="PS00973">
    <property type="entry name" value="USP_2"/>
    <property type="match status" value="1"/>
</dbReference>
<feature type="compositionally biased region" description="Low complexity" evidence="6">
    <location>
        <begin position="563"/>
        <end position="576"/>
    </location>
</feature>
<organism evidence="8 9">
    <name type="scientific">Tulasnella calospora MUT 4182</name>
    <dbReference type="NCBI Taxonomy" id="1051891"/>
    <lineage>
        <taxon>Eukaryota</taxon>
        <taxon>Fungi</taxon>
        <taxon>Dikarya</taxon>
        <taxon>Basidiomycota</taxon>
        <taxon>Agaricomycotina</taxon>
        <taxon>Agaricomycetes</taxon>
        <taxon>Cantharellales</taxon>
        <taxon>Tulasnellaceae</taxon>
        <taxon>Tulasnella</taxon>
    </lineage>
</organism>
<dbReference type="HOGENOM" id="CLU_012889_0_0_1"/>
<feature type="region of interest" description="Disordered" evidence="6">
    <location>
        <begin position="524"/>
        <end position="586"/>
    </location>
</feature>
<evidence type="ECO:0000256" key="2">
    <source>
        <dbReference type="ARBA" id="ARBA00009085"/>
    </source>
</evidence>
<feature type="compositionally biased region" description="Pro residues" evidence="6">
    <location>
        <begin position="699"/>
        <end position="708"/>
    </location>
</feature>
<dbReference type="Pfam" id="PF00443">
    <property type="entry name" value="UCH"/>
    <property type="match status" value="1"/>
</dbReference>
<evidence type="ECO:0000256" key="3">
    <source>
        <dbReference type="ARBA" id="ARBA00012759"/>
    </source>
</evidence>
<dbReference type="STRING" id="1051891.A0A0C3QS52"/>
<sequence length="970" mass="100750">MNPLLILTLPEDPNAPQPPAIPSNPATLYAALRSLFNHIAHHPNGKGVVAPQAFITKLKKENILFRSSMHQDAHEFLNYLLNKVVEDLEDEGKGEVSSACTSSVPSADSLSRSSPPQAPPLIQSLFQGTLTNETRCLTCERVTSRSEPFLDLSLDISQNTSLNACLRHFSKSEMLTARNKFFCDECCGLVEAEKRMKIKTLPPILLLHLKRFKYQEELQKYVKLSYRVAFPLELRLYNNTVDPTSADIGPDGRGRRRTPHDFGDAAGQDEIKGAGSGGPGDPEGLYRLFAVVVHIGGGPHHGHYITLVKASTTWLLFDDDSVEAIKEADIPKYFGDSTFTVEAAINAANAAASAQATTTGATIAPLGGAVAVGGMMSVSGGLMSSAKVLAANSAGSSAAAAGGAKASATTTTGTPVAAITGQTGTPTSMTTGNASMGSGYVLLYQAANIDLKGLGLLSAAKEATEVGIATLEAEAARAAKNSPPKPEPVPVVPETPAPAHPQLAQIFVEEPSKEEPVVVKDVAGSSSPSFVSSSPASSSPAIPSISPGHSPSHLTTPYPNGITSSPSESATSTSTSIGKGQLTNGRGLSLELPPAIVPVPSPLDDQLSPLILPPSVNGQHHPSSNGGGFFKSLKHSASVNVGKHSGGGLGGFGMGLASPTALASKDQEASPRKSSSGAGASAPVLPTTVNGDTSHLAPPALPPMPPLPIKEKEKDKLTGWLSSARKSVRRRSRNKSKEKEESSKIGTTSFSSRLSDKESSQPSTAKTPALDTIGYGGWPSANGGSVGTDGGIHDPASAAGGPKHSGEERRGSEPGLGGETVRMASVTPRPMSMVDAQVANGVQQPTDTDASSSEHLPRPESPSTPKGDGVLTIPRTATKSPSPKTPNGSVPPSPLLPRTGRYVPRKSLTVDHTHTAPSSFAVGTSPIPRDGKDENGTGVLKRASRKMSLNSGTIRLSGFGWNKDKDKDRS</sequence>
<comment type="catalytic activity">
    <reaction evidence="1">
        <text>Thiol-dependent hydrolysis of ester, thioester, amide, peptide and isopeptide bonds formed by the C-terminal Gly of ubiquitin (a 76-residue protein attached to proteins as an intracellular targeting signal).</text>
        <dbReference type="EC" id="3.4.19.12"/>
    </reaction>
</comment>
<evidence type="ECO:0000256" key="4">
    <source>
        <dbReference type="ARBA" id="ARBA00022670"/>
    </source>
</evidence>
<dbReference type="PANTHER" id="PTHR24006">
    <property type="entry name" value="UBIQUITIN CARBOXYL-TERMINAL HYDROLASE"/>
    <property type="match status" value="1"/>
</dbReference>
<dbReference type="SUPFAM" id="SSF54001">
    <property type="entry name" value="Cysteine proteinases"/>
    <property type="match status" value="1"/>
</dbReference>
<reference evidence="9" key="2">
    <citation type="submission" date="2015-01" db="EMBL/GenBank/DDBJ databases">
        <title>Evolutionary Origins and Diversification of the Mycorrhizal Mutualists.</title>
        <authorList>
            <consortium name="DOE Joint Genome Institute"/>
            <consortium name="Mycorrhizal Genomics Consortium"/>
            <person name="Kohler A."/>
            <person name="Kuo A."/>
            <person name="Nagy L.G."/>
            <person name="Floudas D."/>
            <person name="Copeland A."/>
            <person name="Barry K.W."/>
            <person name="Cichocki N."/>
            <person name="Veneault-Fourrey C."/>
            <person name="LaButti K."/>
            <person name="Lindquist E.A."/>
            <person name="Lipzen A."/>
            <person name="Lundell T."/>
            <person name="Morin E."/>
            <person name="Murat C."/>
            <person name="Riley R."/>
            <person name="Ohm R."/>
            <person name="Sun H."/>
            <person name="Tunlid A."/>
            <person name="Henrissat B."/>
            <person name="Grigoriev I.V."/>
            <person name="Hibbett D.S."/>
            <person name="Martin F."/>
        </authorList>
    </citation>
    <scope>NUCLEOTIDE SEQUENCE [LARGE SCALE GENOMIC DNA]</scope>
    <source>
        <strain evidence="9">MUT 4182</strain>
    </source>
</reference>
<dbReference type="GO" id="GO:0004843">
    <property type="term" value="F:cysteine-type deubiquitinase activity"/>
    <property type="evidence" value="ECO:0007669"/>
    <property type="project" value="UniProtKB-EC"/>
</dbReference>
<feature type="compositionally biased region" description="Polar residues" evidence="6">
    <location>
        <begin position="840"/>
        <end position="854"/>
    </location>
</feature>
<keyword evidence="4" id="KW-0645">Protease</keyword>
<dbReference type="GO" id="GO:0006508">
    <property type="term" value="P:proteolysis"/>
    <property type="evidence" value="ECO:0007669"/>
    <property type="project" value="UniProtKB-KW"/>
</dbReference>
<gene>
    <name evidence="8" type="ORF">M407DRAFT_4838</name>
</gene>
<evidence type="ECO:0000256" key="6">
    <source>
        <dbReference type="SAM" id="MobiDB-lite"/>
    </source>
</evidence>
<feature type="region of interest" description="Disordered" evidence="6">
    <location>
        <begin position="662"/>
        <end position="938"/>
    </location>
</feature>
<dbReference type="InterPro" id="IPR018200">
    <property type="entry name" value="USP_CS"/>
</dbReference>
<feature type="compositionally biased region" description="Polar residues" evidence="6">
    <location>
        <begin position="875"/>
        <end position="888"/>
    </location>
</feature>
<dbReference type="Gene3D" id="3.90.70.10">
    <property type="entry name" value="Cysteine proteinases"/>
    <property type="match status" value="1"/>
</dbReference>
<keyword evidence="5" id="KW-0378">Hydrolase</keyword>
<feature type="domain" description="USP" evidence="7">
    <location>
        <begin position="1"/>
        <end position="343"/>
    </location>
</feature>